<evidence type="ECO:0000256" key="2">
    <source>
        <dbReference type="SAM" id="Phobius"/>
    </source>
</evidence>
<dbReference type="AlphaFoldDB" id="A0A1Q9LHQ7"/>
<feature type="compositionally biased region" description="Low complexity" evidence="1">
    <location>
        <begin position="45"/>
        <end position="55"/>
    </location>
</feature>
<dbReference type="RefSeq" id="WP_075976657.1">
    <property type="nucleotide sequence ID" value="NZ_MKQR01000021.1"/>
</dbReference>
<organism evidence="3 4">
    <name type="scientific">Actinokineospora bangkokensis</name>
    <dbReference type="NCBI Taxonomy" id="1193682"/>
    <lineage>
        <taxon>Bacteria</taxon>
        <taxon>Bacillati</taxon>
        <taxon>Actinomycetota</taxon>
        <taxon>Actinomycetes</taxon>
        <taxon>Pseudonocardiales</taxon>
        <taxon>Pseudonocardiaceae</taxon>
        <taxon>Actinokineospora</taxon>
    </lineage>
</organism>
<keyword evidence="4" id="KW-1185">Reference proteome</keyword>
<dbReference type="STRING" id="1193682.BJP25_25840"/>
<dbReference type="EMBL" id="MKQR01000021">
    <property type="protein sequence ID" value="OLR91587.1"/>
    <property type="molecule type" value="Genomic_DNA"/>
</dbReference>
<evidence type="ECO:0000256" key="1">
    <source>
        <dbReference type="SAM" id="MobiDB-lite"/>
    </source>
</evidence>
<protein>
    <recommendedName>
        <fullName evidence="5">DUF3515 domain-containing protein</fullName>
    </recommendedName>
</protein>
<dbReference type="Pfam" id="PF12028">
    <property type="entry name" value="DUF3515"/>
    <property type="match status" value="1"/>
</dbReference>
<feature type="region of interest" description="Disordered" evidence="1">
    <location>
        <begin position="45"/>
        <end position="65"/>
    </location>
</feature>
<keyword evidence="2" id="KW-1133">Transmembrane helix</keyword>
<comment type="caution">
    <text evidence="3">The sequence shown here is derived from an EMBL/GenBank/DDBJ whole genome shotgun (WGS) entry which is preliminary data.</text>
</comment>
<reference evidence="3 4" key="1">
    <citation type="submission" date="2016-10" db="EMBL/GenBank/DDBJ databases">
        <title>The Draft Genome Sequence of Actinokineospora bangkokensis 44EHWT reveals the biosynthetic pathway of antifungal compounds Thailandins with unusual extender unit butylmalonyl-CoA.</title>
        <authorList>
            <person name="Greule A."/>
            <person name="Intra B."/>
            <person name="Flemming S."/>
            <person name="Rommel M.G."/>
            <person name="Panbangred W."/>
            <person name="Bechthold A."/>
        </authorList>
    </citation>
    <scope>NUCLEOTIDE SEQUENCE [LARGE SCALE GENOMIC DNA]</scope>
    <source>
        <strain evidence="3 4">44EHW</strain>
    </source>
</reference>
<gene>
    <name evidence="3" type="ORF">BJP25_25840</name>
</gene>
<keyword evidence="2" id="KW-0472">Membrane</keyword>
<evidence type="ECO:0008006" key="5">
    <source>
        <dbReference type="Google" id="ProtNLM"/>
    </source>
</evidence>
<proteinExistence type="predicted"/>
<evidence type="ECO:0000313" key="4">
    <source>
        <dbReference type="Proteomes" id="UP000186040"/>
    </source>
</evidence>
<feature type="transmembrane region" description="Helical" evidence="2">
    <location>
        <begin position="22"/>
        <end position="44"/>
    </location>
</feature>
<dbReference type="Proteomes" id="UP000186040">
    <property type="component" value="Unassembled WGS sequence"/>
</dbReference>
<dbReference type="InterPro" id="IPR021903">
    <property type="entry name" value="DUF3515"/>
</dbReference>
<keyword evidence="2" id="KW-0812">Transmembrane</keyword>
<sequence>MTTPPDADTPTTPPVQGLPRRAVTTAAVLVVLLLVGVVVASRFLGPGDTSTATPTSAPPRTGPVGLVPVEAPAAGSTACTSLVTELNGALPSNGKTLDRLPLADPAPTGAVAWGDRTGDPVVLRCGLNKPPELTPTSQLRVISGVQWLPVEGDGATTWFAVDRGVYVALTLPDGVGTGPVQTVSEIVGRVLPAQPVTP</sequence>
<accession>A0A1Q9LHQ7</accession>
<evidence type="ECO:0000313" key="3">
    <source>
        <dbReference type="EMBL" id="OLR91587.1"/>
    </source>
</evidence>
<name>A0A1Q9LHQ7_9PSEU</name>